<dbReference type="GO" id="GO:0000245">
    <property type="term" value="P:spliceosomal complex assembly"/>
    <property type="evidence" value="ECO:0007669"/>
    <property type="project" value="TreeGrafter"/>
</dbReference>
<keyword evidence="4 9" id="KW-0547">Nucleotide-binding</keyword>
<dbReference type="InterPro" id="IPR051334">
    <property type="entry name" value="SRPK"/>
</dbReference>
<accession>A0A553HL17</accession>
<dbReference type="PROSITE" id="PS50011">
    <property type="entry name" value="PROTEIN_KINASE_DOM"/>
    <property type="match status" value="1"/>
</dbReference>
<comment type="catalytic activity">
    <reaction evidence="8">
        <text>L-seryl-[protein] + ATP = O-phospho-L-seryl-[protein] + ADP + H(+)</text>
        <dbReference type="Rhea" id="RHEA:17989"/>
        <dbReference type="Rhea" id="RHEA-COMP:9863"/>
        <dbReference type="Rhea" id="RHEA-COMP:11604"/>
        <dbReference type="ChEBI" id="CHEBI:15378"/>
        <dbReference type="ChEBI" id="CHEBI:29999"/>
        <dbReference type="ChEBI" id="CHEBI:30616"/>
        <dbReference type="ChEBI" id="CHEBI:83421"/>
        <dbReference type="ChEBI" id="CHEBI:456216"/>
        <dbReference type="EC" id="2.7.11.1"/>
    </reaction>
</comment>
<dbReference type="GO" id="GO:0050684">
    <property type="term" value="P:regulation of mRNA processing"/>
    <property type="evidence" value="ECO:0007669"/>
    <property type="project" value="TreeGrafter"/>
</dbReference>
<evidence type="ECO:0000259" key="10">
    <source>
        <dbReference type="PROSITE" id="PS50011"/>
    </source>
</evidence>
<dbReference type="Gene3D" id="3.30.200.20">
    <property type="entry name" value="Phosphorylase Kinase, domain 1"/>
    <property type="match status" value="1"/>
</dbReference>
<dbReference type="PROSITE" id="PS00107">
    <property type="entry name" value="PROTEIN_KINASE_ATP"/>
    <property type="match status" value="1"/>
</dbReference>
<dbReference type="GO" id="GO:0004674">
    <property type="term" value="F:protein serine/threonine kinase activity"/>
    <property type="evidence" value="ECO:0007669"/>
    <property type="project" value="UniProtKB-KW"/>
</dbReference>
<evidence type="ECO:0000256" key="2">
    <source>
        <dbReference type="ARBA" id="ARBA00022527"/>
    </source>
</evidence>
<dbReference type="EMBL" id="VFLP01000083">
    <property type="protein sequence ID" value="TRX88640.1"/>
    <property type="molecule type" value="Genomic_DNA"/>
</dbReference>
<dbReference type="SMART" id="SM00220">
    <property type="entry name" value="S_TKc"/>
    <property type="match status" value="1"/>
</dbReference>
<dbReference type="OrthoDB" id="5979581at2759"/>
<feature type="binding site" evidence="9">
    <location>
        <position position="78"/>
    </location>
    <ligand>
        <name>ATP</name>
        <dbReference type="ChEBI" id="CHEBI:30616"/>
    </ligand>
</feature>
<organism evidence="11 12">
    <name type="scientific">Xylaria flabelliformis</name>
    <dbReference type="NCBI Taxonomy" id="2512241"/>
    <lineage>
        <taxon>Eukaryota</taxon>
        <taxon>Fungi</taxon>
        <taxon>Dikarya</taxon>
        <taxon>Ascomycota</taxon>
        <taxon>Pezizomycotina</taxon>
        <taxon>Sordariomycetes</taxon>
        <taxon>Xylariomycetidae</taxon>
        <taxon>Xylariales</taxon>
        <taxon>Xylariaceae</taxon>
        <taxon>Xylaria</taxon>
    </lineage>
</organism>
<keyword evidence="12" id="KW-1185">Reference proteome</keyword>
<evidence type="ECO:0000256" key="7">
    <source>
        <dbReference type="ARBA" id="ARBA00047899"/>
    </source>
</evidence>
<dbReference type="Pfam" id="PF00069">
    <property type="entry name" value="Pkinase"/>
    <property type="match status" value="2"/>
</dbReference>
<evidence type="ECO:0000256" key="8">
    <source>
        <dbReference type="ARBA" id="ARBA00048679"/>
    </source>
</evidence>
<dbReference type="InterPro" id="IPR017441">
    <property type="entry name" value="Protein_kinase_ATP_BS"/>
</dbReference>
<evidence type="ECO:0000256" key="3">
    <source>
        <dbReference type="ARBA" id="ARBA00022679"/>
    </source>
</evidence>
<reference evidence="12" key="1">
    <citation type="submission" date="2019-06" db="EMBL/GenBank/DDBJ databases">
        <title>Draft genome sequence of the griseofulvin-producing fungus Xylaria cubensis strain G536.</title>
        <authorList>
            <person name="Mead M.E."/>
            <person name="Raja H.A."/>
            <person name="Steenwyk J.L."/>
            <person name="Knowles S.L."/>
            <person name="Oberlies N.H."/>
            <person name="Rokas A."/>
        </authorList>
    </citation>
    <scope>NUCLEOTIDE SEQUENCE [LARGE SCALE GENOMIC DNA]</scope>
    <source>
        <strain evidence="12">G536</strain>
    </source>
</reference>
<feature type="domain" description="Protein kinase" evidence="10">
    <location>
        <begin position="49"/>
        <end position="402"/>
    </location>
</feature>
<protein>
    <recommendedName>
        <fullName evidence="1">non-specific serine/threonine protein kinase</fullName>
        <ecNumber evidence="1">2.7.11.1</ecNumber>
    </recommendedName>
</protein>
<dbReference type="Gene3D" id="1.10.510.10">
    <property type="entry name" value="Transferase(Phosphotransferase) domain 1"/>
    <property type="match status" value="1"/>
</dbReference>
<evidence type="ECO:0000256" key="1">
    <source>
        <dbReference type="ARBA" id="ARBA00012513"/>
    </source>
</evidence>
<dbReference type="EC" id="2.7.11.1" evidence="1"/>
<proteinExistence type="predicted"/>
<dbReference type="STRING" id="2512241.A0A553HL17"/>
<dbReference type="InterPro" id="IPR000719">
    <property type="entry name" value="Prot_kinase_dom"/>
</dbReference>
<gene>
    <name evidence="11" type="ORF">FHL15_010499</name>
</gene>
<evidence type="ECO:0000256" key="9">
    <source>
        <dbReference type="PROSITE-ProRule" id="PRU10141"/>
    </source>
</evidence>
<dbReference type="SUPFAM" id="SSF56112">
    <property type="entry name" value="Protein kinase-like (PK-like)"/>
    <property type="match status" value="1"/>
</dbReference>
<dbReference type="PANTHER" id="PTHR47634:SF9">
    <property type="entry name" value="PROTEIN KINASE DOMAIN-CONTAINING PROTEIN-RELATED"/>
    <property type="match status" value="1"/>
</dbReference>
<keyword evidence="2" id="KW-0723">Serine/threonine-protein kinase</keyword>
<dbReference type="GO" id="GO:0005524">
    <property type="term" value="F:ATP binding"/>
    <property type="evidence" value="ECO:0007669"/>
    <property type="project" value="UniProtKB-UniRule"/>
</dbReference>
<keyword evidence="3" id="KW-0808">Transferase</keyword>
<evidence type="ECO:0000256" key="6">
    <source>
        <dbReference type="ARBA" id="ARBA00022840"/>
    </source>
</evidence>
<comment type="caution">
    <text evidence="11">The sequence shown here is derived from an EMBL/GenBank/DDBJ whole genome shotgun (WGS) entry which is preliminary data.</text>
</comment>
<keyword evidence="6 9" id="KW-0067">ATP-binding</keyword>
<comment type="catalytic activity">
    <reaction evidence="7">
        <text>L-threonyl-[protein] + ATP = O-phospho-L-threonyl-[protein] + ADP + H(+)</text>
        <dbReference type="Rhea" id="RHEA:46608"/>
        <dbReference type="Rhea" id="RHEA-COMP:11060"/>
        <dbReference type="Rhea" id="RHEA-COMP:11605"/>
        <dbReference type="ChEBI" id="CHEBI:15378"/>
        <dbReference type="ChEBI" id="CHEBI:30013"/>
        <dbReference type="ChEBI" id="CHEBI:30616"/>
        <dbReference type="ChEBI" id="CHEBI:61977"/>
        <dbReference type="ChEBI" id="CHEBI:456216"/>
        <dbReference type="EC" id="2.7.11.1"/>
    </reaction>
</comment>
<evidence type="ECO:0000256" key="5">
    <source>
        <dbReference type="ARBA" id="ARBA00022777"/>
    </source>
</evidence>
<keyword evidence="5" id="KW-0418">Kinase</keyword>
<sequence>MNASPPPTPSLTTPRRFKAIHLPCESIEDYRPGGYHPVHLGDLFNNGQYKVIRKLGEGSYSTVWLAHDLENKIYVALKILVSKFSELTNELRILRHIGQVAPAQAAEYTTQLLDDFEHRGPNGLHQCLVFELMGPTVNTMVEELPQFKPRSLAFLHEHGIAHGDLQPGNMLFALDGINSRLEDMLQQDDFNQSELVQRLDGKEDPWAPRYLYVGQPLASLVDHTGEFKIKLSDMGGAYFFANPPTRIITPTGLRAPEQILAGAVNNTLDVWSFGCLIFELITGQPLFCVPWYDSEVKQDDDHLLSLTTTLGPLPDELYGHWKTSSLYFTPQRKLFNFQLGGVAEGAEPLVIEQLTMEEMFDQANPDLSEEEAYRVKSLIRQILQYDPVKRPSPAEILRDPWFCN</sequence>
<name>A0A553HL17_9PEZI</name>
<dbReference type="Proteomes" id="UP000319160">
    <property type="component" value="Unassembled WGS sequence"/>
</dbReference>
<evidence type="ECO:0000256" key="4">
    <source>
        <dbReference type="ARBA" id="ARBA00022741"/>
    </source>
</evidence>
<dbReference type="PANTHER" id="PTHR47634">
    <property type="entry name" value="PROTEIN KINASE DOMAIN-CONTAINING PROTEIN-RELATED"/>
    <property type="match status" value="1"/>
</dbReference>
<evidence type="ECO:0000313" key="11">
    <source>
        <dbReference type="EMBL" id="TRX88640.1"/>
    </source>
</evidence>
<dbReference type="InterPro" id="IPR011009">
    <property type="entry name" value="Kinase-like_dom_sf"/>
</dbReference>
<evidence type="ECO:0000313" key="12">
    <source>
        <dbReference type="Proteomes" id="UP000319160"/>
    </source>
</evidence>
<dbReference type="AlphaFoldDB" id="A0A553HL17"/>